<dbReference type="STRING" id="929558.SMGD1_1394"/>
<proteinExistence type="predicted"/>
<evidence type="ECO:0000313" key="3">
    <source>
        <dbReference type="Proteomes" id="UP000006431"/>
    </source>
</evidence>
<dbReference type="AlphaFoldDB" id="B6BHC4"/>
<dbReference type="SUPFAM" id="SSF52129">
    <property type="entry name" value="Caspase-like"/>
    <property type="match status" value="1"/>
</dbReference>
<dbReference type="OrthoDB" id="5368705at2"/>
<dbReference type="EMBL" id="AFRZ01000001">
    <property type="protein sequence ID" value="EHP29918.1"/>
    <property type="molecule type" value="Genomic_DNA"/>
</dbReference>
<comment type="caution">
    <text evidence="2">The sequence shown here is derived from an EMBL/GenBank/DDBJ whole genome shotgun (WGS) entry which is preliminary data.</text>
</comment>
<dbReference type="GO" id="GO:0004197">
    <property type="term" value="F:cysteine-type endopeptidase activity"/>
    <property type="evidence" value="ECO:0007669"/>
    <property type="project" value="InterPro"/>
</dbReference>
<dbReference type="InterPro" id="IPR011600">
    <property type="entry name" value="Pept_C14_caspase"/>
</dbReference>
<name>B6BHC4_SULGG</name>
<protein>
    <submittedName>
        <fullName evidence="2">Protein containing Peptidase C14, caspase catalytic domain</fullName>
    </submittedName>
</protein>
<gene>
    <name evidence="2" type="ORF">SMGD1_1394</name>
</gene>
<evidence type="ECO:0000259" key="1">
    <source>
        <dbReference type="Pfam" id="PF00656"/>
    </source>
</evidence>
<dbReference type="InterPro" id="IPR029030">
    <property type="entry name" value="Caspase-like_dom_sf"/>
</dbReference>
<dbReference type="eggNOG" id="COG4249">
    <property type="taxonomic scope" value="Bacteria"/>
</dbReference>
<dbReference type="GO" id="GO:0006508">
    <property type="term" value="P:proteolysis"/>
    <property type="evidence" value="ECO:0007669"/>
    <property type="project" value="InterPro"/>
</dbReference>
<sequence>MEDVTKAIQAGAFQKGWTTRVVKPGEIEAEIVIKNYMAKVKINYDTTNYSISYMDSKNLKYDGTKVHRTYNSWVANLKKNIDARLALDNSNAQIGTPLAVNGNHKAKNGSSSGYPYTFKKSVKEKEDSFALVIGISRYQQNTPVEYADTSALAFAELANKTFGIPKQNIITLVNDEATSGQLKAKIELLKELADKRGNIYIYFAGHGVPGKDGSTYMLPYDMTADGIHLEPSLKLDNIYAKLSTLNVKNVFVFMDSCFSGKDDKGGLLYRGVAPVLKSKKTVIDADNITIITAGQSTDFANDYRDKGQRMFSYYLIKELSDGETNLNKIYPEIKSSVKRSSLMKGIGYKQVPQIYGNKSVLLY</sequence>
<reference evidence="2 3" key="1">
    <citation type="journal article" date="2012" name="Proc. Natl. Acad. Sci. U.S.A.">
        <title>Genome and physiology of a model Epsilonproteobacterium responsible for sulfide detoxification in marine oxygen depletion zones.</title>
        <authorList>
            <person name="Grote J."/>
            <person name="Schott T."/>
            <person name="Bruckner C.G."/>
            <person name="Glockner F.O."/>
            <person name="Jost G."/>
            <person name="Teeling H."/>
            <person name="Labrenz M."/>
            <person name="Jurgens K."/>
        </authorList>
    </citation>
    <scope>NUCLEOTIDE SEQUENCE [LARGE SCALE GENOMIC DNA]</scope>
    <source>
        <strain evidence="2 3">GD1</strain>
    </source>
</reference>
<dbReference type="Pfam" id="PF00656">
    <property type="entry name" value="Peptidase_C14"/>
    <property type="match status" value="1"/>
</dbReference>
<dbReference type="PATRIC" id="fig|929558.5.peg.1385"/>
<keyword evidence="3" id="KW-1185">Reference proteome</keyword>
<dbReference type="HOGENOM" id="CLU_762731_0_0_7"/>
<evidence type="ECO:0000313" key="2">
    <source>
        <dbReference type="EMBL" id="EHP29918.1"/>
    </source>
</evidence>
<feature type="domain" description="Peptidase C14 caspase" evidence="1">
    <location>
        <begin position="129"/>
        <end position="356"/>
    </location>
</feature>
<organism evidence="2 3">
    <name type="scientific">Sulfurimonas gotlandica (strain DSM 19862 / JCM 16533 / GD1)</name>
    <dbReference type="NCBI Taxonomy" id="929558"/>
    <lineage>
        <taxon>Bacteria</taxon>
        <taxon>Pseudomonadati</taxon>
        <taxon>Campylobacterota</taxon>
        <taxon>Epsilonproteobacteria</taxon>
        <taxon>Campylobacterales</taxon>
        <taxon>Sulfurimonadaceae</taxon>
        <taxon>Sulfurimonas</taxon>
    </lineage>
</organism>
<dbReference type="Gene3D" id="3.40.50.1460">
    <property type="match status" value="1"/>
</dbReference>
<dbReference type="Proteomes" id="UP000006431">
    <property type="component" value="Unassembled WGS sequence"/>
</dbReference>
<accession>H1FSJ0</accession>
<accession>B6BHC4</accession>